<feature type="binding site" evidence="11">
    <location>
        <position position="62"/>
    </location>
    <ligand>
        <name>S-adenosyl-L-methionine</name>
        <dbReference type="ChEBI" id="CHEBI:59789"/>
    </ligand>
</feature>
<dbReference type="InterPro" id="IPR015507">
    <property type="entry name" value="rRNA-MeTfrase_E"/>
</dbReference>
<feature type="binding site" evidence="11">
    <location>
        <position position="121"/>
    </location>
    <ligand>
        <name>S-adenosyl-L-methionine</name>
        <dbReference type="ChEBI" id="CHEBI:59789"/>
    </ligand>
</feature>
<evidence type="ECO:0000256" key="7">
    <source>
        <dbReference type="ARBA" id="ARBA00041129"/>
    </source>
</evidence>
<evidence type="ECO:0000259" key="13">
    <source>
        <dbReference type="Pfam" id="PF01728"/>
    </source>
</evidence>
<sequence>MKPTRTSKAWIREHINDPFVQRAKREGYRSRASYKLLEIDDRDHLLRPGISVVDLGASPGGWSQVARQRMGVHGKVIGVDVLPMEALEGVNFLQGDFLAPAVQEQVRVLLGNRSVDLVLSDLAPNISGVTLYDQARAAELWEMALEFSLEALGPEGGFLIKVFHGADFESFVRRMKQCFVRVVTRKPAASRDRSSEVYLLGQGLKPKHKG</sequence>
<evidence type="ECO:0000256" key="6">
    <source>
        <dbReference type="ARBA" id="ARBA00038861"/>
    </source>
</evidence>
<dbReference type="Gene3D" id="3.40.50.150">
    <property type="entry name" value="Vaccinia Virus protein VP39"/>
    <property type="match status" value="1"/>
</dbReference>
<dbReference type="GO" id="GO:0005737">
    <property type="term" value="C:cytoplasm"/>
    <property type="evidence" value="ECO:0007669"/>
    <property type="project" value="UniProtKB-SubCell"/>
</dbReference>
<evidence type="ECO:0000256" key="2">
    <source>
        <dbReference type="ARBA" id="ARBA00022603"/>
    </source>
</evidence>
<feature type="binding site" evidence="11">
    <location>
        <position position="80"/>
    </location>
    <ligand>
        <name>S-adenosyl-L-methionine</name>
        <dbReference type="ChEBI" id="CHEBI:59789"/>
    </ligand>
</feature>
<dbReference type="RefSeq" id="WP_031595530.1">
    <property type="nucleotide sequence ID" value="NZ_CP053675.1"/>
</dbReference>
<feature type="binding site" evidence="11">
    <location>
        <position position="60"/>
    </location>
    <ligand>
        <name>S-adenosyl-L-methionine</name>
        <dbReference type="ChEBI" id="CHEBI:59789"/>
    </ligand>
</feature>
<evidence type="ECO:0000313" key="15">
    <source>
        <dbReference type="EMBL" id="QWY76881.1"/>
    </source>
</evidence>
<evidence type="ECO:0000256" key="11">
    <source>
        <dbReference type="HAMAP-Rule" id="MF_01547"/>
    </source>
</evidence>
<dbReference type="AlphaFoldDB" id="A0A8F3IJK2"/>
<reference evidence="15" key="2">
    <citation type="submission" date="2021-02" db="EMBL/GenBank/DDBJ databases">
        <title>Comparative genomics of Ferrovum myxofaciens strains, predominant extremophile bacteria forming large biofilm stalactites in acid mine ecosystems.</title>
        <authorList>
            <person name="Burkartova K."/>
            <person name="Ridl J."/>
            <person name="Pajer P."/>
            <person name="Falteisek L."/>
        </authorList>
    </citation>
    <scope>NUCLEOTIDE SEQUENCE</scope>
    <source>
        <strain evidence="15">MI1III</strain>
    </source>
</reference>
<evidence type="ECO:0000256" key="1">
    <source>
        <dbReference type="ARBA" id="ARBA00022552"/>
    </source>
</evidence>
<dbReference type="GeneID" id="301710217"/>
<dbReference type="SUPFAM" id="SSF53335">
    <property type="entry name" value="S-adenosyl-L-methionine-dependent methyltransferases"/>
    <property type="match status" value="1"/>
</dbReference>
<comment type="similarity">
    <text evidence="11">Belongs to the class I-like SAM-binding methyltransferase superfamily. RNA methyltransferase RlmE family.</text>
</comment>
<evidence type="ECO:0000256" key="8">
    <source>
        <dbReference type="ARBA" id="ARBA00041995"/>
    </source>
</evidence>
<dbReference type="Proteomes" id="UP000075653">
    <property type="component" value="Unassembled WGS sequence"/>
</dbReference>
<name>A0A8F3IJK2_9PROT</name>
<keyword evidence="3 11" id="KW-0808">Transferase</keyword>
<comment type="catalytic activity">
    <reaction evidence="10 11">
        <text>uridine(2552) in 23S rRNA + S-adenosyl-L-methionine = 2'-O-methyluridine(2552) in 23S rRNA + S-adenosyl-L-homocysteine + H(+)</text>
        <dbReference type="Rhea" id="RHEA:42720"/>
        <dbReference type="Rhea" id="RHEA-COMP:10202"/>
        <dbReference type="Rhea" id="RHEA-COMP:10203"/>
        <dbReference type="ChEBI" id="CHEBI:15378"/>
        <dbReference type="ChEBI" id="CHEBI:57856"/>
        <dbReference type="ChEBI" id="CHEBI:59789"/>
        <dbReference type="ChEBI" id="CHEBI:65315"/>
        <dbReference type="ChEBI" id="CHEBI:74478"/>
        <dbReference type="EC" id="2.1.1.166"/>
    </reaction>
</comment>
<dbReference type="PANTHER" id="PTHR10920">
    <property type="entry name" value="RIBOSOMAL RNA METHYLTRANSFERASE"/>
    <property type="match status" value="1"/>
</dbReference>
<protein>
    <recommendedName>
        <fullName evidence="7 11">Ribosomal RNA large subunit methyltransferase E</fullName>
        <ecNumber evidence="6 11">2.1.1.166</ecNumber>
    </recommendedName>
    <alternativeName>
        <fullName evidence="9 11">23S rRNA Um2552 methyltransferase</fullName>
    </alternativeName>
    <alternativeName>
        <fullName evidence="8 11">rRNA (uridine-2'-O-)-methyltransferase</fullName>
    </alternativeName>
</protein>
<evidence type="ECO:0000256" key="4">
    <source>
        <dbReference type="ARBA" id="ARBA00022691"/>
    </source>
</evidence>
<keyword evidence="16" id="KW-1185">Reference proteome</keyword>
<keyword evidence="2 11" id="KW-0489">Methyltransferase</keyword>
<evidence type="ECO:0000256" key="10">
    <source>
        <dbReference type="ARBA" id="ARBA00048970"/>
    </source>
</evidence>
<evidence type="ECO:0000256" key="12">
    <source>
        <dbReference type="PIRSR" id="PIRSR005461-1"/>
    </source>
</evidence>
<dbReference type="OrthoDB" id="9790080at2"/>
<keyword evidence="4 11" id="KW-0949">S-adenosyl-L-methionine</keyword>
<dbReference type="PANTHER" id="PTHR10920:SF18">
    <property type="entry name" value="RRNA METHYLTRANSFERASE 2, MITOCHONDRIAL"/>
    <property type="match status" value="1"/>
</dbReference>
<feature type="domain" description="Ribosomal RNA methyltransferase FtsJ" evidence="13">
    <location>
        <begin position="28"/>
        <end position="203"/>
    </location>
</feature>
<proteinExistence type="inferred from homology"/>
<evidence type="ECO:0000256" key="3">
    <source>
        <dbReference type="ARBA" id="ARBA00022679"/>
    </source>
</evidence>
<dbReference type="Pfam" id="PF01728">
    <property type="entry name" value="FtsJ"/>
    <property type="match status" value="1"/>
</dbReference>
<evidence type="ECO:0000256" key="5">
    <source>
        <dbReference type="ARBA" id="ARBA00037569"/>
    </source>
</evidence>
<dbReference type="HAMAP" id="MF_01547">
    <property type="entry name" value="RNA_methyltr_E"/>
    <property type="match status" value="1"/>
</dbReference>
<evidence type="ECO:0000313" key="14">
    <source>
        <dbReference type="EMBL" id="KXW59311.1"/>
    </source>
</evidence>
<feature type="binding site" evidence="11">
    <location>
        <position position="96"/>
    </location>
    <ligand>
        <name>S-adenosyl-L-methionine</name>
        <dbReference type="ChEBI" id="CHEBI:59789"/>
    </ligand>
</feature>
<dbReference type="Proteomes" id="UP000683551">
    <property type="component" value="Chromosome"/>
</dbReference>
<dbReference type="PATRIC" id="fig|1789004.3.peg.101"/>
<dbReference type="InterPro" id="IPR002877">
    <property type="entry name" value="RNA_MeTrfase_FtsJ_dom"/>
</dbReference>
<dbReference type="EMBL" id="CP071137">
    <property type="protein sequence ID" value="QWY76881.1"/>
    <property type="molecule type" value="Genomic_DNA"/>
</dbReference>
<evidence type="ECO:0000313" key="16">
    <source>
        <dbReference type="Proteomes" id="UP000075653"/>
    </source>
</evidence>
<dbReference type="EMBL" id="LRRD01000002">
    <property type="protein sequence ID" value="KXW59311.1"/>
    <property type="molecule type" value="Genomic_DNA"/>
</dbReference>
<gene>
    <name evidence="11 14" type="primary">rlmE</name>
    <name evidence="11" type="synonym">ftsJ</name>
    <name evidence="11" type="synonym">rrmJ</name>
    <name evidence="14" type="ORF">FEMY_01010</name>
    <name evidence="15" type="ORF">JZL65_10350</name>
</gene>
<dbReference type="EC" id="2.1.1.166" evidence="6 11"/>
<comment type="function">
    <text evidence="5 11">Specifically methylates the uridine in position 2552 of 23S rRNA at the 2'-O position of the ribose in the fully assembled 50S ribosomal subunit.</text>
</comment>
<dbReference type="InterPro" id="IPR050082">
    <property type="entry name" value="RNA_methyltr_RlmE"/>
</dbReference>
<accession>A0A149W1F4</accession>
<evidence type="ECO:0000256" key="9">
    <source>
        <dbReference type="ARBA" id="ARBA00042745"/>
    </source>
</evidence>
<reference evidence="14 16" key="1">
    <citation type="submission" date="2016-01" db="EMBL/GenBank/DDBJ databases">
        <title>Genome sequence of the acidophilic iron oxidising Ferrovum strain Z-31.</title>
        <authorList>
            <person name="Poehlein A."/>
            <person name="Ullrich S.R."/>
            <person name="Schloemann M."/>
            <person name="Muehling M."/>
            <person name="Daniel R."/>
        </authorList>
    </citation>
    <scope>NUCLEOTIDE SEQUENCE [LARGE SCALE GENOMIC DNA]</scope>
    <source>
        <strain evidence="14 16">Z-31</strain>
    </source>
</reference>
<accession>A0A8F3IJK2</accession>
<keyword evidence="1 11" id="KW-0698">rRNA processing</keyword>
<dbReference type="InterPro" id="IPR029063">
    <property type="entry name" value="SAM-dependent_MTases_sf"/>
</dbReference>
<feature type="active site" description="Proton acceptor" evidence="11 12">
    <location>
        <position position="161"/>
    </location>
</feature>
<organism evidence="14 16">
    <name type="scientific">Ferrovum myxofaciens</name>
    <dbReference type="NCBI Taxonomy" id="416213"/>
    <lineage>
        <taxon>Bacteria</taxon>
        <taxon>Pseudomonadati</taxon>
        <taxon>Pseudomonadota</taxon>
        <taxon>Betaproteobacteria</taxon>
        <taxon>Ferrovales</taxon>
        <taxon>Ferrovaceae</taxon>
        <taxon>Ferrovum</taxon>
    </lineage>
</organism>
<keyword evidence="11" id="KW-0963">Cytoplasm</keyword>
<comment type="subcellular location">
    <subcellularLocation>
        <location evidence="11">Cytoplasm</location>
    </subcellularLocation>
</comment>
<dbReference type="PIRSF" id="PIRSF005461">
    <property type="entry name" value="23S_rRNA_mtase"/>
    <property type="match status" value="1"/>
</dbReference>
<dbReference type="GO" id="GO:0008650">
    <property type="term" value="F:rRNA (uridine-2'-O-)-methyltransferase activity"/>
    <property type="evidence" value="ECO:0007669"/>
    <property type="project" value="UniProtKB-UniRule"/>
</dbReference>
<dbReference type="FunFam" id="3.40.50.150:FF:000005">
    <property type="entry name" value="Ribosomal RNA large subunit methyltransferase E"/>
    <property type="match status" value="1"/>
</dbReference>